<name>A0ABD5PHK1_9EURY</name>
<evidence type="ECO:0000313" key="3">
    <source>
        <dbReference type="EMBL" id="MFC4360256.1"/>
    </source>
</evidence>
<dbReference type="InterPro" id="IPR056097">
    <property type="entry name" value="DUF7680"/>
</dbReference>
<feature type="compositionally biased region" description="Polar residues" evidence="1">
    <location>
        <begin position="1"/>
        <end position="11"/>
    </location>
</feature>
<dbReference type="Proteomes" id="UP001595921">
    <property type="component" value="Unassembled WGS sequence"/>
</dbReference>
<sequence>MTSHPTPNVDSATPPAAESDTLSDGRFGSSVYGGRPTFALARRDDVDGASLTLYELLPEDQAEARRDRLQRGNPNRRLVTEPFDTVFAESADPDVDRWEWDDWTAVKVTRLSGSRLRATLPLLRETLRGADLDESVITTTGDAEVFLPETVGVRLALGFLGVKPIHRVDRMRAFSRGIARMSDEECYYWHAKCRSPSSPNGEKALRTLLTDHIN</sequence>
<dbReference type="Pfam" id="PF24728">
    <property type="entry name" value="DUF7680"/>
    <property type="match status" value="1"/>
</dbReference>
<comment type="caution">
    <text evidence="3">The sequence shown here is derived from an EMBL/GenBank/DDBJ whole genome shotgun (WGS) entry which is preliminary data.</text>
</comment>
<dbReference type="EMBL" id="JBHSDS010000016">
    <property type="protein sequence ID" value="MFC4360256.1"/>
    <property type="molecule type" value="Genomic_DNA"/>
</dbReference>
<evidence type="ECO:0000256" key="1">
    <source>
        <dbReference type="SAM" id="MobiDB-lite"/>
    </source>
</evidence>
<evidence type="ECO:0000313" key="4">
    <source>
        <dbReference type="Proteomes" id="UP001595921"/>
    </source>
</evidence>
<dbReference type="RefSeq" id="WP_267623062.1">
    <property type="nucleotide sequence ID" value="NZ_JAODIW010000007.1"/>
</dbReference>
<dbReference type="AlphaFoldDB" id="A0ABD5PHK1"/>
<reference evidence="3 4" key="1">
    <citation type="journal article" date="2019" name="Int. J. Syst. Evol. Microbiol.">
        <title>The Global Catalogue of Microorganisms (GCM) 10K type strain sequencing project: providing services to taxonomists for standard genome sequencing and annotation.</title>
        <authorList>
            <consortium name="The Broad Institute Genomics Platform"/>
            <consortium name="The Broad Institute Genome Sequencing Center for Infectious Disease"/>
            <person name="Wu L."/>
            <person name="Ma J."/>
        </authorList>
    </citation>
    <scope>NUCLEOTIDE SEQUENCE [LARGE SCALE GENOMIC DNA]</scope>
    <source>
        <strain evidence="3 4">CGMCC 1.12553</strain>
    </source>
</reference>
<protein>
    <recommendedName>
        <fullName evidence="2">DUF7680 domain-containing protein</fullName>
    </recommendedName>
</protein>
<feature type="region of interest" description="Disordered" evidence="1">
    <location>
        <begin position="1"/>
        <end position="31"/>
    </location>
</feature>
<evidence type="ECO:0000259" key="2">
    <source>
        <dbReference type="Pfam" id="PF24728"/>
    </source>
</evidence>
<keyword evidence="4" id="KW-1185">Reference proteome</keyword>
<proteinExistence type="predicted"/>
<feature type="domain" description="DUF7680" evidence="2">
    <location>
        <begin position="39"/>
        <end position="211"/>
    </location>
</feature>
<accession>A0ABD5PHK1</accession>
<organism evidence="3 4">
    <name type="scientific">Halobium salinum</name>
    <dbReference type="NCBI Taxonomy" id="1364940"/>
    <lineage>
        <taxon>Archaea</taxon>
        <taxon>Methanobacteriati</taxon>
        <taxon>Methanobacteriota</taxon>
        <taxon>Stenosarchaea group</taxon>
        <taxon>Halobacteria</taxon>
        <taxon>Halobacteriales</taxon>
        <taxon>Haloferacaceae</taxon>
        <taxon>Halobium</taxon>
    </lineage>
</organism>
<gene>
    <name evidence="3" type="ORF">ACFO0N_20095</name>
</gene>